<evidence type="ECO:0000256" key="1">
    <source>
        <dbReference type="ARBA" id="ARBA00001974"/>
    </source>
</evidence>
<comment type="cofactor">
    <cofactor evidence="1">
        <name>FAD</name>
        <dbReference type="ChEBI" id="CHEBI:57692"/>
    </cofactor>
</comment>
<comment type="caution">
    <text evidence="7">The sequence shown here is derived from an EMBL/GenBank/DDBJ whole genome shotgun (WGS) entry which is preliminary data.</text>
</comment>
<dbReference type="GO" id="GO:0019646">
    <property type="term" value="P:aerobic electron transport chain"/>
    <property type="evidence" value="ECO:0007669"/>
    <property type="project" value="TreeGrafter"/>
</dbReference>
<dbReference type="InterPro" id="IPR023753">
    <property type="entry name" value="FAD/NAD-binding_dom"/>
</dbReference>
<evidence type="ECO:0000256" key="5">
    <source>
        <dbReference type="ARBA" id="ARBA00023002"/>
    </source>
</evidence>
<dbReference type="AlphaFoldDB" id="A0A372GGF4"/>
<feature type="domain" description="FAD/NAD(P)-binding" evidence="6">
    <location>
        <begin position="3"/>
        <end position="308"/>
    </location>
</feature>
<dbReference type="PANTHER" id="PTHR42913:SF3">
    <property type="entry name" value="64 KDA MITOCHONDRIAL NADH DEHYDROGENASE (EUROFUNG)"/>
    <property type="match status" value="1"/>
</dbReference>
<evidence type="ECO:0000256" key="3">
    <source>
        <dbReference type="ARBA" id="ARBA00022630"/>
    </source>
</evidence>
<organism evidence="7 8">
    <name type="scientific">Actinomadura spongiicola</name>
    <dbReference type="NCBI Taxonomy" id="2303421"/>
    <lineage>
        <taxon>Bacteria</taxon>
        <taxon>Bacillati</taxon>
        <taxon>Actinomycetota</taxon>
        <taxon>Actinomycetes</taxon>
        <taxon>Streptosporangiales</taxon>
        <taxon>Thermomonosporaceae</taxon>
        <taxon>Actinomadura</taxon>
    </lineage>
</organism>
<evidence type="ECO:0000259" key="6">
    <source>
        <dbReference type="Pfam" id="PF07992"/>
    </source>
</evidence>
<dbReference type="EMBL" id="QVNQ01000005">
    <property type="protein sequence ID" value="RFS84451.1"/>
    <property type="molecule type" value="Genomic_DNA"/>
</dbReference>
<dbReference type="Proteomes" id="UP000262882">
    <property type="component" value="Unassembled WGS sequence"/>
</dbReference>
<keyword evidence="5" id="KW-0560">Oxidoreductase</keyword>
<keyword evidence="4" id="KW-0274">FAD</keyword>
<evidence type="ECO:0000313" key="7">
    <source>
        <dbReference type="EMBL" id="RFS84451.1"/>
    </source>
</evidence>
<dbReference type="InterPro" id="IPR051169">
    <property type="entry name" value="NADH-Q_oxidoreductase"/>
</dbReference>
<dbReference type="SUPFAM" id="SSF51905">
    <property type="entry name" value="FAD/NAD(P)-binding domain"/>
    <property type="match status" value="1"/>
</dbReference>
<proteinExistence type="inferred from homology"/>
<evidence type="ECO:0000256" key="4">
    <source>
        <dbReference type="ARBA" id="ARBA00022827"/>
    </source>
</evidence>
<keyword evidence="3" id="KW-0285">Flavoprotein</keyword>
<evidence type="ECO:0000313" key="8">
    <source>
        <dbReference type="Proteomes" id="UP000262882"/>
    </source>
</evidence>
<dbReference type="InterPro" id="IPR036188">
    <property type="entry name" value="FAD/NAD-bd_sf"/>
</dbReference>
<name>A0A372GGF4_9ACTN</name>
<accession>A0A372GGF4</accession>
<comment type="similarity">
    <text evidence="2">Belongs to the NADH dehydrogenase family.</text>
</comment>
<protein>
    <submittedName>
        <fullName evidence="7">Dehydrogenase</fullName>
    </submittedName>
</protein>
<reference evidence="7 8" key="1">
    <citation type="submission" date="2018-08" db="EMBL/GenBank/DDBJ databases">
        <title>Actinomadura spongicola sp. nov., isolated from marine sponge Leucetta chagosensis.</title>
        <authorList>
            <person name="Li L."/>
            <person name="Lin H.W."/>
        </authorList>
    </citation>
    <scope>NUCLEOTIDE SEQUENCE [LARGE SCALE GENOMIC DNA]</scope>
    <source>
        <strain evidence="7 8">LHW52907</strain>
    </source>
</reference>
<dbReference type="GO" id="GO:0003955">
    <property type="term" value="F:NAD(P)H dehydrogenase (quinone) activity"/>
    <property type="evidence" value="ECO:0007669"/>
    <property type="project" value="TreeGrafter"/>
</dbReference>
<dbReference type="PRINTS" id="PR00368">
    <property type="entry name" value="FADPNR"/>
</dbReference>
<keyword evidence="8" id="KW-1185">Reference proteome</keyword>
<sequence>MSDVLIIGGGFAGVWGAMAAARVRVQNDADLRITLVTPGDDLVIRPRLYEADPSTLRVALERVLQPIGVGRLPGIATAVDTEQGVVSVTRGDGRIEQLGYRRLILASGSALRSPEVPGREHLFDVDTLSHAVALDTHVRALPARPVRPGRLTAVIIGAGFTGLEVATEMVTRLRTVAGSDAHEVRVVLVERADMLGPELGPGPHAVIKKAVEELGIEVHLNAGVAALDAGHVVLTDGTEIPAHTAVWTAGMSASQLTRQIASRRDRLGRLHVDPYLRVPESPEVFAAGDTAAALADAAHMTVQSCQHAIPLGRYAGHNAAADLLGRPLMEFSPADYVTCLDLGEAGAVLTTGWERSVKLTGGKAKDLKRTIVEDRIYPPLDDPAALLNAGDPEAPWS</sequence>
<evidence type="ECO:0000256" key="2">
    <source>
        <dbReference type="ARBA" id="ARBA00005272"/>
    </source>
</evidence>
<dbReference type="OrthoDB" id="9781621at2"/>
<dbReference type="PANTHER" id="PTHR42913">
    <property type="entry name" value="APOPTOSIS-INDUCING FACTOR 1"/>
    <property type="match status" value="1"/>
</dbReference>
<gene>
    <name evidence="7" type="ORF">D0T12_19450</name>
</gene>
<dbReference type="PRINTS" id="PR00411">
    <property type="entry name" value="PNDRDTASEI"/>
</dbReference>
<dbReference type="Pfam" id="PF07992">
    <property type="entry name" value="Pyr_redox_2"/>
    <property type="match status" value="1"/>
</dbReference>
<dbReference type="Gene3D" id="3.50.50.100">
    <property type="match status" value="1"/>
</dbReference>